<proteinExistence type="predicted"/>
<dbReference type="AlphaFoldDB" id="A0AA40HXS6"/>
<organism evidence="4 5">
    <name type="scientific">Cnephaeus nilssonii</name>
    <name type="common">Northern bat</name>
    <name type="synonym">Eptesicus nilssonii</name>
    <dbReference type="NCBI Taxonomy" id="3371016"/>
    <lineage>
        <taxon>Eukaryota</taxon>
        <taxon>Metazoa</taxon>
        <taxon>Chordata</taxon>
        <taxon>Craniata</taxon>
        <taxon>Vertebrata</taxon>
        <taxon>Euteleostomi</taxon>
        <taxon>Mammalia</taxon>
        <taxon>Eutheria</taxon>
        <taxon>Laurasiatheria</taxon>
        <taxon>Chiroptera</taxon>
        <taxon>Yangochiroptera</taxon>
        <taxon>Vespertilionidae</taxon>
        <taxon>Cnephaeus</taxon>
    </lineage>
</organism>
<keyword evidence="2" id="KW-0342">GTP-binding</keyword>
<accession>A0AA40HXS6</accession>
<comment type="caution">
    <text evidence="4">The sequence shown here is derived from an EMBL/GenBank/DDBJ whole genome shotgun (WGS) entry which is preliminary data.</text>
</comment>
<evidence type="ECO:0000313" key="5">
    <source>
        <dbReference type="Proteomes" id="UP001177744"/>
    </source>
</evidence>
<dbReference type="PANTHER" id="PTHR23115">
    <property type="entry name" value="TRANSLATION FACTOR"/>
    <property type="match status" value="1"/>
</dbReference>
<dbReference type="InterPro" id="IPR050100">
    <property type="entry name" value="TRAFAC_GTPase_members"/>
</dbReference>
<dbReference type="GO" id="GO:0003924">
    <property type="term" value="F:GTPase activity"/>
    <property type="evidence" value="ECO:0007669"/>
    <property type="project" value="InterPro"/>
</dbReference>
<dbReference type="EMBL" id="JAULJE010000009">
    <property type="protein sequence ID" value="KAK1339378.1"/>
    <property type="molecule type" value="Genomic_DNA"/>
</dbReference>
<dbReference type="GO" id="GO:0005525">
    <property type="term" value="F:GTP binding"/>
    <property type="evidence" value="ECO:0007669"/>
    <property type="project" value="UniProtKB-KW"/>
</dbReference>
<dbReference type="Gene3D" id="3.40.50.300">
    <property type="entry name" value="P-loop containing nucleotide triphosphate hydrolases"/>
    <property type="match status" value="2"/>
</dbReference>
<dbReference type="InterPro" id="IPR000795">
    <property type="entry name" value="T_Tr_GTP-bd_dom"/>
</dbReference>
<protein>
    <recommendedName>
        <fullName evidence="3">Tr-type G domain-containing protein</fullName>
    </recommendedName>
</protein>
<sequence>MLPGVGNHPKWEAFCVCKAHDATGSIQTVHCSSFCNEKIAEHGQVASSEPVLLTNAPPHFHLETFHNETIAKGIMSHRHYILKKFQGGGDSGKSTTPGHLICKCGGIDKRAIEKFEKEAAEVGKGSFKYAGSWRMVTGTSQADRAVLIVAAGAGEIEAGISKNGQTCEHALLAYTLGVKQLIVGVNKMDSIESPYSQKRYEEIVKEVSTYIKKVGYNPDTVAFVPVSGWNGDNMLEPNANMPWFKGWKVIRKDGSVNGIPPFHTGGLGCPLSTIVNISFTHVPLIRCWSVDGVQHRNLKKNLKTLLATSGWSSHRAAQLEGSFHWLSPLGLHHSCRTALPSKESSIPSIKRAAAENGAGPRHALLRSCPGVRIWTESWRGPGTGHAHWRTFPVITWPPPVAPLLESSVLRRLDSGQLQQVKAVVRMDLEPVKPRTLDHVGAFVFPG</sequence>
<evidence type="ECO:0000313" key="4">
    <source>
        <dbReference type="EMBL" id="KAK1339378.1"/>
    </source>
</evidence>
<feature type="non-terminal residue" evidence="4">
    <location>
        <position position="446"/>
    </location>
</feature>
<feature type="domain" description="Tr-type G" evidence="3">
    <location>
        <begin position="134"/>
        <end position="235"/>
    </location>
</feature>
<gene>
    <name evidence="4" type="ORF">QTO34_020061</name>
</gene>
<dbReference type="SUPFAM" id="SSF52540">
    <property type="entry name" value="P-loop containing nucleoside triphosphate hydrolases"/>
    <property type="match status" value="1"/>
</dbReference>
<dbReference type="Pfam" id="PF00009">
    <property type="entry name" value="GTP_EFTU"/>
    <property type="match status" value="1"/>
</dbReference>
<reference evidence="4" key="1">
    <citation type="submission" date="2023-06" db="EMBL/GenBank/DDBJ databases">
        <title>Reference genome for the Northern bat (Eptesicus nilssonii), a most northern bat species.</title>
        <authorList>
            <person name="Laine V.N."/>
            <person name="Pulliainen A.T."/>
            <person name="Lilley T.M."/>
        </authorList>
    </citation>
    <scope>NUCLEOTIDE SEQUENCE</scope>
    <source>
        <strain evidence="4">BLF_Eptnil</strain>
        <tissue evidence="4">Kidney</tissue>
    </source>
</reference>
<keyword evidence="1" id="KW-0547">Nucleotide-binding</keyword>
<dbReference type="Proteomes" id="UP001177744">
    <property type="component" value="Unassembled WGS sequence"/>
</dbReference>
<dbReference type="InterPro" id="IPR027417">
    <property type="entry name" value="P-loop_NTPase"/>
</dbReference>
<evidence type="ECO:0000259" key="3">
    <source>
        <dbReference type="Pfam" id="PF00009"/>
    </source>
</evidence>
<name>A0AA40HXS6_CNENI</name>
<keyword evidence="5" id="KW-1185">Reference proteome</keyword>
<evidence type="ECO:0000256" key="2">
    <source>
        <dbReference type="ARBA" id="ARBA00023134"/>
    </source>
</evidence>
<evidence type="ECO:0000256" key="1">
    <source>
        <dbReference type="ARBA" id="ARBA00022741"/>
    </source>
</evidence>